<dbReference type="EMBL" id="JAMDMX010000016">
    <property type="protein sequence ID" value="MCY9692645.1"/>
    <property type="molecule type" value="Genomic_DNA"/>
</dbReference>
<organism evidence="4 5">
    <name type="scientific">Paenibacillus alginolyticus</name>
    <dbReference type="NCBI Taxonomy" id="59839"/>
    <lineage>
        <taxon>Bacteria</taxon>
        <taxon>Bacillati</taxon>
        <taxon>Bacillota</taxon>
        <taxon>Bacilli</taxon>
        <taxon>Bacillales</taxon>
        <taxon>Paenibacillaceae</taxon>
        <taxon>Paenibacillus</taxon>
    </lineage>
</organism>
<dbReference type="Proteomes" id="UP001527099">
    <property type="component" value="Unassembled WGS sequence"/>
</dbReference>
<gene>
    <name evidence="4" type="ORF">M5X19_07010</name>
</gene>
<evidence type="ECO:0000259" key="3">
    <source>
        <dbReference type="Pfam" id="PF24793"/>
    </source>
</evidence>
<keyword evidence="2" id="KW-0119">Carbohydrate metabolism</keyword>
<dbReference type="SUPFAM" id="SSF75005">
    <property type="entry name" value="Arabinanase/levansucrase/invertase"/>
    <property type="match status" value="1"/>
</dbReference>
<dbReference type="PANTHER" id="PTHR43772:SF2">
    <property type="entry name" value="PUTATIVE (AFU_ORTHOLOGUE AFUA_2G04480)-RELATED"/>
    <property type="match status" value="1"/>
</dbReference>
<keyword evidence="5" id="KW-1185">Reference proteome</keyword>
<dbReference type="InterPro" id="IPR052176">
    <property type="entry name" value="Glycosyl_Hydrlase_43_Enz"/>
</dbReference>
<dbReference type="PANTHER" id="PTHR43772">
    <property type="entry name" value="ENDO-1,4-BETA-XYLANASE"/>
    <property type="match status" value="1"/>
</dbReference>
<keyword evidence="1" id="KW-0858">Xylan degradation</keyword>
<evidence type="ECO:0000313" key="5">
    <source>
        <dbReference type="Proteomes" id="UP001527099"/>
    </source>
</evidence>
<accession>A0ABT4G8Y3</accession>
<name>A0ABT4G8Y3_9BACL</name>
<reference evidence="4 5" key="1">
    <citation type="submission" date="2022-05" db="EMBL/GenBank/DDBJ databases">
        <title>Genome Sequencing of Bee-Associated Microbes.</title>
        <authorList>
            <person name="Dunlap C."/>
        </authorList>
    </citation>
    <scope>NUCLEOTIDE SEQUENCE [LARGE SCALE GENOMIC DNA]</scope>
    <source>
        <strain evidence="4 5">NRRL B-14421</strain>
    </source>
</reference>
<comment type="caution">
    <text evidence="4">The sequence shown here is derived from an EMBL/GenBank/DDBJ whole genome shotgun (WGS) entry which is preliminary data.</text>
</comment>
<evidence type="ECO:0000313" key="4">
    <source>
        <dbReference type="EMBL" id="MCY9692645.1"/>
    </source>
</evidence>
<dbReference type="RefSeq" id="WP_268614157.1">
    <property type="nucleotide sequence ID" value="NZ_JAMDMX010000016.1"/>
</dbReference>
<dbReference type="InterPro" id="IPR056442">
    <property type="entry name" value="GINT1_N"/>
</dbReference>
<evidence type="ECO:0000256" key="1">
    <source>
        <dbReference type="ARBA" id="ARBA00022651"/>
    </source>
</evidence>
<dbReference type="Gene3D" id="2.115.10.20">
    <property type="entry name" value="Glycosyl hydrolase domain, family 43"/>
    <property type="match status" value="1"/>
</dbReference>
<protein>
    <submittedName>
        <fullName evidence="4">Family 43 glycosylhydrolase</fullName>
    </submittedName>
</protein>
<sequence length="354" mass="41065">MNISDSLHHHNHIIHTLLVGGIVEVKKLFIVPTISLKIFRRLKNVYSLFLKGMIVSNWSITVFTTDDFVSEAPPSSKLDTPSLRAADVTDVSAEFVADPFIIQHNATFYLFFEVLNKASGRGEIGLASSSDGAEWNYQRLVLRENYHLSYPQVFAYENEYYMLPETAEANGVLLYKSRNFPYEWEVECELFSGRYLDPSIVHVDGKWWIFAGTDEGNFHLFYSDQLMGSWREHPQSPILSNNKMISRPGGRLVVANGNIYRYTQANYPHYGDSVRIFKVNQLSEFEYEEEEVSCILKGSDKENDWRKDGMHHIDQLQMNDNQWLIAVDGHSFKKMNYLLWKLDRIKSKYFSPNQ</sequence>
<proteinExistence type="predicted"/>
<feature type="domain" description="Glucosamine inositolphosphorylceramide transferase 1 N-terminal" evidence="3">
    <location>
        <begin position="80"/>
        <end position="329"/>
    </location>
</feature>
<dbReference type="Pfam" id="PF24793">
    <property type="entry name" value="GINT1_N"/>
    <property type="match status" value="1"/>
</dbReference>
<keyword evidence="1" id="KW-0624">Polysaccharide degradation</keyword>
<evidence type="ECO:0000256" key="2">
    <source>
        <dbReference type="ARBA" id="ARBA00023277"/>
    </source>
</evidence>
<dbReference type="InterPro" id="IPR023296">
    <property type="entry name" value="Glyco_hydro_beta-prop_sf"/>
</dbReference>